<sequence length="225" mass="26094">MTDKDYDFYGYHTSNSWKVDIMLKELSIESFNYTEVDIAAGEQFKPDFLKMNPNNKIPVLVDNTISPPLVLFESATILEYLADKYKKLLPGLDRPRERYEVLKWLTFTVASQGPNMGQLLFWKIHNQEKVPAAIEKSQKEIERIYSVLDGVLKDRSYIAGSELSICDISCYGWGMYLKFGIVVDGWEVKYPNFKRWVDLVETRASFQHAVKLADEAIRNWQASKK</sequence>
<dbReference type="InterPro" id="IPR036249">
    <property type="entry name" value="Thioredoxin-like_sf"/>
</dbReference>
<dbReference type="InterPro" id="IPR004045">
    <property type="entry name" value="Glutathione_S-Trfase_N"/>
</dbReference>
<evidence type="ECO:0008006" key="7">
    <source>
        <dbReference type="Google" id="ProtNLM"/>
    </source>
</evidence>
<keyword evidence="6" id="KW-1185">Reference proteome</keyword>
<accession>F0Z930</accession>
<dbReference type="GO" id="GO:0004364">
    <property type="term" value="F:glutathione transferase activity"/>
    <property type="evidence" value="ECO:0000318"/>
    <property type="project" value="GO_Central"/>
</dbReference>
<dbReference type="CDD" id="cd03048">
    <property type="entry name" value="GST_N_Ure2p_like"/>
    <property type="match status" value="1"/>
</dbReference>
<dbReference type="OrthoDB" id="14146at2759"/>
<reference evidence="6" key="1">
    <citation type="journal article" date="2011" name="Genome Biol.">
        <title>Comparative genomics of the social amoebae Dictyostelium discoideum and Dictyostelium purpureum.</title>
        <authorList>
            <consortium name="US DOE Joint Genome Institute (JGI-PGF)"/>
            <person name="Sucgang R."/>
            <person name="Kuo A."/>
            <person name="Tian X."/>
            <person name="Salerno W."/>
            <person name="Parikh A."/>
            <person name="Feasley C.L."/>
            <person name="Dalin E."/>
            <person name="Tu H."/>
            <person name="Huang E."/>
            <person name="Barry K."/>
            <person name="Lindquist E."/>
            <person name="Shapiro H."/>
            <person name="Bruce D."/>
            <person name="Schmutz J."/>
            <person name="Salamov A."/>
            <person name="Fey P."/>
            <person name="Gaudet P."/>
            <person name="Anjard C."/>
            <person name="Babu M.M."/>
            <person name="Basu S."/>
            <person name="Bushmanova Y."/>
            <person name="van der Wel H."/>
            <person name="Katoh-Kurasawa M."/>
            <person name="Dinh C."/>
            <person name="Coutinho P.M."/>
            <person name="Saito T."/>
            <person name="Elias M."/>
            <person name="Schaap P."/>
            <person name="Kay R.R."/>
            <person name="Henrissat B."/>
            <person name="Eichinger L."/>
            <person name="Rivero F."/>
            <person name="Putnam N.H."/>
            <person name="West C.M."/>
            <person name="Loomis W.F."/>
            <person name="Chisholm R.L."/>
            <person name="Shaulsky G."/>
            <person name="Strassmann J.E."/>
            <person name="Queller D.C."/>
            <person name="Kuspa A."/>
            <person name="Grigoriev I.V."/>
        </authorList>
    </citation>
    <scope>NUCLEOTIDE SEQUENCE [LARGE SCALE GENOMIC DNA]</scope>
    <source>
        <strain evidence="6">QSDP1</strain>
    </source>
</reference>
<gene>
    <name evidence="5" type="ORF">DICPUDRAFT_86044</name>
</gene>
<dbReference type="Pfam" id="PF02798">
    <property type="entry name" value="GST_N"/>
    <property type="match status" value="1"/>
</dbReference>
<dbReference type="SUPFAM" id="SSF47616">
    <property type="entry name" value="GST C-terminal domain-like"/>
    <property type="match status" value="1"/>
</dbReference>
<dbReference type="PANTHER" id="PTHR44051:SF4">
    <property type="entry name" value="GST N-TERMINAL DOMAIN-CONTAINING PROTEIN"/>
    <property type="match status" value="1"/>
</dbReference>
<dbReference type="STRING" id="5786.F0Z930"/>
<dbReference type="VEuPathDB" id="AmoebaDB:DICPUDRAFT_86044"/>
<dbReference type="eggNOG" id="KOG0867">
    <property type="taxonomic scope" value="Eukaryota"/>
</dbReference>
<dbReference type="InterPro" id="IPR040079">
    <property type="entry name" value="Glutathione_S-Trfase"/>
</dbReference>
<dbReference type="PROSITE" id="PS50405">
    <property type="entry name" value="GST_CTER"/>
    <property type="match status" value="1"/>
</dbReference>
<proteinExistence type="inferred from homology"/>
<dbReference type="CDD" id="cd03178">
    <property type="entry name" value="GST_C_Ure2p_like"/>
    <property type="match status" value="1"/>
</dbReference>
<evidence type="ECO:0000256" key="1">
    <source>
        <dbReference type="ARBA" id="ARBA00007409"/>
    </source>
</evidence>
<evidence type="ECO:0000313" key="5">
    <source>
        <dbReference type="EMBL" id="EGC39559.1"/>
    </source>
</evidence>
<evidence type="ECO:0000256" key="2">
    <source>
        <dbReference type="RuleBase" id="RU003494"/>
    </source>
</evidence>
<dbReference type="InParanoid" id="F0Z930"/>
<dbReference type="SFLD" id="SFLDG01151">
    <property type="entry name" value="Main.2:_Nu-like"/>
    <property type="match status" value="1"/>
</dbReference>
<dbReference type="InterPro" id="IPR036282">
    <property type="entry name" value="Glutathione-S-Trfase_C_sf"/>
</dbReference>
<evidence type="ECO:0000313" key="6">
    <source>
        <dbReference type="Proteomes" id="UP000001064"/>
    </source>
</evidence>
<evidence type="ECO:0000259" key="4">
    <source>
        <dbReference type="PROSITE" id="PS50405"/>
    </source>
</evidence>
<dbReference type="Gene3D" id="3.40.30.10">
    <property type="entry name" value="Glutaredoxin"/>
    <property type="match status" value="1"/>
</dbReference>
<dbReference type="SUPFAM" id="SSF52833">
    <property type="entry name" value="Thioredoxin-like"/>
    <property type="match status" value="1"/>
</dbReference>
<protein>
    <recommendedName>
        <fullName evidence="7">Glutathione S-transferase</fullName>
    </recommendedName>
</protein>
<organism evidence="5 6">
    <name type="scientific">Dictyostelium purpureum</name>
    <name type="common">Slime mold</name>
    <dbReference type="NCBI Taxonomy" id="5786"/>
    <lineage>
        <taxon>Eukaryota</taxon>
        <taxon>Amoebozoa</taxon>
        <taxon>Evosea</taxon>
        <taxon>Eumycetozoa</taxon>
        <taxon>Dictyostelia</taxon>
        <taxon>Dictyosteliales</taxon>
        <taxon>Dictyosteliaceae</taxon>
        <taxon>Dictyostelium</taxon>
    </lineage>
</organism>
<dbReference type="PANTHER" id="PTHR44051">
    <property type="entry name" value="GLUTATHIONE S-TRANSFERASE-RELATED"/>
    <property type="match status" value="1"/>
</dbReference>
<dbReference type="SFLD" id="SFLDS00019">
    <property type="entry name" value="Glutathione_Transferase_(cytos"/>
    <property type="match status" value="1"/>
</dbReference>
<comment type="similarity">
    <text evidence="1 2">Belongs to the GST superfamily.</text>
</comment>
<dbReference type="InterPro" id="IPR004046">
    <property type="entry name" value="GST_C"/>
</dbReference>
<feature type="domain" description="GST C-terminal" evidence="4">
    <location>
        <begin position="94"/>
        <end position="225"/>
    </location>
</feature>
<dbReference type="OMA" id="ATQYAKH"/>
<feature type="domain" description="GST N-terminal" evidence="3">
    <location>
        <begin position="4"/>
        <end position="89"/>
    </location>
</feature>
<dbReference type="FunCoup" id="F0Z930">
    <property type="interactions" value="22"/>
</dbReference>
<dbReference type="GeneID" id="10509799"/>
<name>F0Z930_DICPU</name>
<dbReference type="GO" id="GO:0005737">
    <property type="term" value="C:cytoplasm"/>
    <property type="evidence" value="ECO:0000318"/>
    <property type="project" value="GO_Central"/>
</dbReference>
<dbReference type="AlphaFoldDB" id="F0Z930"/>
<dbReference type="EMBL" id="GL870955">
    <property type="protein sequence ID" value="EGC39559.1"/>
    <property type="molecule type" value="Genomic_DNA"/>
</dbReference>
<evidence type="ECO:0000259" key="3">
    <source>
        <dbReference type="PROSITE" id="PS50404"/>
    </source>
</evidence>
<dbReference type="Gene3D" id="1.20.1050.10">
    <property type="match status" value="1"/>
</dbReference>
<dbReference type="Pfam" id="PF00043">
    <property type="entry name" value="GST_C"/>
    <property type="match status" value="1"/>
</dbReference>
<dbReference type="PROSITE" id="PS50404">
    <property type="entry name" value="GST_NTER"/>
    <property type="match status" value="1"/>
</dbReference>
<dbReference type="SFLD" id="SFLDG00358">
    <property type="entry name" value="Main_(cytGST)"/>
    <property type="match status" value="1"/>
</dbReference>
<dbReference type="RefSeq" id="XP_003283894.1">
    <property type="nucleotide sequence ID" value="XM_003283846.1"/>
</dbReference>
<dbReference type="InterPro" id="IPR010987">
    <property type="entry name" value="Glutathione-S-Trfase_C-like"/>
</dbReference>
<dbReference type="KEGG" id="dpp:DICPUDRAFT_86044"/>
<dbReference type="Proteomes" id="UP000001064">
    <property type="component" value="Unassembled WGS sequence"/>
</dbReference>